<dbReference type="InParanoid" id="F1Z4P3"/>
<sequence>MVTKVLETRAVGVGTIPVGWVQLPDGSYALQVSATNPDGSNIGTGSGGGSNASVGAIGTTAPTSATSVGITDGSGNLRAVSTAPGAQGSTGTNIAASGPLGIYNTAAPSLSNGQYSALQLDSASNLKTSLQTALPPGTNMIGSVVGRPSQISPAITVTAGTYATGNVVGGVLTLPAALDATDLCGILQDILIVNKATSGNTCSWSVALFNANPSGSTFTDKAAPVIATADMAKLLGVFSVSALSGGNVLGSAVGIAQADAIGAYVIGASTTLYAVLIVTGTPTFGTTSDVSLMLRIMKG</sequence>
<dbReference type="HOGENOM" id="CLU_930113_0_0_5"/>
<dbReference type="eggNOG" id="ENOG503112W">
    <property type="taxonomic scope" value="Bacteria"/>
</dbReference>
<evidence type="ECO:0000313" key="1">
    <source>
        <dbReference type="EMBL" id="EGD60420.1"/>
    </source>
</evidence>
<evidence type="ECO:0000313" key="2">
    <source>
        <dbReference type="Proteomes" id="UP000004728"/>
    </source>
</evidence>
<dbReference type="RefSeq" id="WP_008064989.1">
    <property type="nucleotide sequence ID" value="NZ_AQWK01000029.1"/>
</dbReference>
<dbReference type="OrthoDB" id="9823782at2"/>
<comment type="caution">
    <text evidence="1">The sequence shown here is derived from an EMBL/GenBank/DDBJ whole genome shotgun (WGS) entry which is preliminary data.</text>
</comment>
<dbReference type="Proteomes" id="UP000004728">
    <property type="component" value="Unassembled WGS sequence"/>
</dbReference>
<keyword evidence="2" id="KW-1185">Reference proteome</keyword>
<accession>F1Z4P3</accession>
<protein>
    <submittedName>
        <fullName evidence="1">Uncharacterized protein</fullName>
    </submittedName>
</protein>
<proteinExistence type="predicted"/>
<gene>
    <name evidence="1" type="ORF">Y88_0068</name>
</gene>
<dbReference type="STRING" id="983920.Y88_0068"/>
<reference evidence="1 2" key="1">
    <citation type="journal article" date="2012" name="J. Bacteriol.">
        <title>Draft Genome Sequence of Novosphingobium nitrogenifigens Y88T.</title>
        <authorList>
            <person name="Strabala T.J."/>
            <person name="Macdonald L."/>
            <person name="Liu V."/>
            <person name="Smit A.M."/>
        </authorList>
    </citation>
    <scope>NUCLEOTIDE SEQUENCE [LARGE SCALE GENOMIC DNA]</scope>
    <source>
        <strain evidence="1 2">DSM 19370</strain>
    </source>
</reference>
<organism evidence="1 2">
    <name type="scientific">Novosphingobium nitrogenifigens DSM 19370</name>
    <dbReference type="NCBI Taxonomy" id="983920"/>
    <lineage>
        <taxon>Bacteria</taxon>
        <taxon>Pseudomonadati</taxon>
        <taxon>Pseudomonadota</taxon>
        <taxon>Alphaproteobacteria</taxon>
        <taxon>Sphingomonadales</taxon>
        <taxon>Sphingomonadaceae</taxon>
        <taxon>Novosphingobium</taxon>
    </lineage>
</organism>
<dbReference type="EMBL" id="AEWJ01000021">
    <property type="protein sequence ID" value="EGD60420.1"/>
    <property type="molecule type" value="Genomic_DNA"/>
</dbReference>
<dbReference type="AlphaFoldDB" id="F1Z4P3"/>
<name>F1Z4P3_9SPHN</name>